<dbReference type="eggNOG" id="ENOG502TFWX">
    <property type="taxonomic scope" value="Eukaryota"/>
</dbReference>
<evidence type="ECO:0000313" key="2">
    <source>
        <dbReference type="EMBL" id="EFO97790.1"/>
    </source>
</evidence>
<dbReference type="Proteomes" id="UP000008281">
    <property type="component" value="Unassembled WGS sequence"/>
</dbReference>
<dbReference type="PANTHER" id="PTHR46000">
    <property type="entry name" value="SEVEN TM RECEPTOR-RELATED"/>
    <property type="match status" value="1"/>
</dbReference>
<gene>
    <name evidence="2" type="ORF">CRE_15989</name>
</gene>
<proteinExistence type="predicted"/>
<dbReference type="GeneID" id="9807996"/>
<feature type="transmembrane region" description="Helical" evidence="1">
    <location>
        <begin position="94"/>
        <end position="127"/>
    </location>
</feature>
<dbReference type="OMA" id="SENHIRW"/>
<feature type="transmembrane region" description="Helical" evidence="1">
    <location>
        <begin position="206"/>
        <end position="227"/>
    </location>
</feature>
<feature type="transmembrane region" description="Helical" evidence="1">
    <location>
        <begin position="20"/>
        <end position="39"/>
    </location>
</feature>
<feature type="transmembrane region" description="Helical" evidence="1">
    <location>
        <begin position="139"/>
        <end position="162"/>
    </location>
</feature>
<protein>
    <recommendedName>
        <fullName evidence="4">Seven TM Receptor</fullName>
    </recommendedName>
</protein>
<keyword evidence="1" id="KW-1133">Transmembrane helix</keyword>
<feature type="transmembrane region" description="Helical" evidence="1">
    <location>
        <begin position="51"/>
        <end position="74"/>
    </location>
</feature>
<evidence type="ECO:0000313" key="3">
    <source>
        <dbReference type="Proteomes" id="UP000008281"/>
    </source>
</evidence>
<dbReference type="SUPFAM" id="SSF81321">
    <property type="entry name" value="Family A G protein-coupled receptor-like"/>
    <property type="match status" value="1"/>
</dbReference>
<organism evidence="3">
    <name type="scientific">Caenorhabditis remanei</name>
    <name type="common">Caenorhabditis vulgaris</name>
    <dbReference type="NCBI Taxonomy" id="31234"/>
    <lineage>
        <taxon>Eukaryota</taxon>
        <taxon>Metazoa</taxon>
        <taxon>Ecdysozoa</taxon>
        <taxon>Nematoda</taxon>
        <taxon>Chromadorea</taxon>
        <taxon>Rhabditida</taxon>
        <taxon>Rhabditina</taxon>
        <taxon>Rhabditomorpha</taxon>
        <taxon>Rhabditoidea</taxon>
        <taxon>Rhabditidae</taxon>
        <taxon>Peloderinae</taxon>
        <taxon>Caenorhabditis</taxon>
    </lineage>
</organism>
<dbReference type="RefSeq" id="XP_003106488.2">
    <property type="nucleotide sequence ID" value="XM_003106440.2"/>
</dbReference>
<accession>E3MB65</accession>
<dbReference type="HOGENOM" id="CLU_036335_4_2_1"/>
<evidence type="ECO:0008006" key="4">
    <source>
        <dbReference type="Google" id="ProtNLM"/>
    </source>
</evidence>
<dbReference type="OrthoDB" id="5834042at2759"/>
<dbReference type="EMBL" id="DS268433">
    <property type="protein sequence ID" value="EFO97790.1"/>
    <property type="molecule type" value="Genomic_DNA"/>
</dbReference>
<dbReference type="PANTHER" id="PTHR46000:SF6">
    <property type="entry name" value="SEVEN TM RECEPTOR"/>
    <property type="match status" value="1"/>
</dbReference>
<feature type="transmembrane region" description="Helical" evidence="1">
    <location>
        <begin position="255"/>
        <end position="275"/>
    </location>
</feature>
<dbReference type="InParanoid" id="E3MB65"/>
<dbReference type="AlphaFoldDB" id="E3MB65"/>
<keyword evidence="3" id="KW-1185">Reference proteome</keyword>
<feature type="transmembrane region" description="Helical" evidence="1">
    <location>
        <begin position="287"/>
        <end position="309"/>
    </location>
</feature>
<sequence length="334" mass="38931">MMCILLYIMSQLSNFLEYLTVIRFAFTVPINLFLIYLTIFRIKQIVGTYKYMIITFASLGITFSICEQFARPFVHNYNKGLMFFSLSWIGLRNEIMLIGLVVYAGFYVLVVAFIAVQFVFRYVVLIYPDWVKKFEGMGVLVWGSYPFWVGVFNGFAIFWFAYPDDFGDEYMRNEIFEVYNLDITKVPRILIIPYDANESIRWFNTLYLLTGAFTLLSQYFIIIYCGVKMHSQMNKELLKFSIPNRKLQQQFFKALVVQIIVPTIIFVFPSTPVLLGPLLNLKMSIQSGGVCALLSLYPPIDSIVFMLIVTEYRKIFTKKCATKTHSLPFHYITV</sequence>
<dbReference type="FunCoup" id="E3MB65">
    <property type="interactions" value="8"/>
</dbReference>
<reference evidence="2" key="1">
    <citation type="submission" date="2007-07" db="EMBL/GenBank/DDBJ databases">
        <title>PCAP assembly of the Caenorhabditis remanei genome.</title>
        <authorList>
            <consortium name="The Caenorhabditis remanei Sequencing Consortium"/>
            <person name="Wilson R.K."/>
        </authorList>
    </citation>
    <scope>NUCLEOTIDE SEQUENCE [LARGE SCALE GENOMIC DNA]</scope>
    <source>
        <strain evidence="2">PB4641</strain>
    </source>
</reference>
<keyword evidence="1" id="KW-0812">Transmembrane</keyword>
<dbReference type="Pfam" id="PF10326">
    <property type="entry name" value="7TM_GPCR_Str"/>
    <property type="match status" value="1"/>
</dbReference>
<dbReference type="KEGG" id="crq:GCK72_020751"/>
<name>E3MB65_CAERE</name>
<dbReference type="InterPro" id="IPR019428">
    <property type="entry name" value="7TM_GPCR_serpentine_rcpt_Str"/>
</dbReference>
<evidence type="ECO:0000256" key="1">
    <source>
        <dbReference type="SAM" id="Phobius"/>
    </source>
</evidence>
<keyword evidence="1" id="KW-0472">Membrane</keyword>
<dbReference type="CTD" id="9807996"/>